<name>A0A235FEW0_9BACL</name>
<evidence type="ECO:0000313" key="7">
    <source>
        <dbReference type="EMBL" id="OYD59467.1"/>
    </source>
</evidence>
<organism evidence="7 8">
    <name type="scientific">Fictibacillus aquaticus</name>
    <dbReference type="NCBI Taxonomy" id="2021314"/>
    <lineage>
        <taxon>Bacteria</taxon>
        <taxon>Bacillati</taxon>
        <taxon>Bacillota</taxon>
        <taxon>Bacilli</taxon>
        <taxon>Bacillales</taxon>
        <taxon>Fictibacillaceae</taxon>
        <taxon>Fictibacillus</taxon>
    </lineage>
</organism>
<gene>
    <name evidence="7" type="ORF">CGZ90_06140</name>
</gene>
<dbReference type="NCBIfam" id="NF041464">
    <property type="entry name" value="HelD_BACSU"/>
    <property type="match status" value="1"/>
</dbReference>
<dbReference type="EMBL" id="NOII01000001">
    <property type="protein sequence ID" value="OYD59467.1"/>
    <property type="molecule type" value="Genomic_DNA"/>
</dbReference>
<dbReference type="PANTHER" id="PTHR11070:SF17">
    <property type="entry name" value="DNA HELICASE IV"/>
    <property type="match status" value="1"/>
</dbReference>
<keyword evidence="1 5" id="KW-0547">Nucleotide-binding</keyword>
<keyword evidence="4 5" id="KW-0067">ATP-binding</keyword>
<evidence type="ECO:0000256" key="1">
    <source>
        <dbReference type="ARBA" id="ARBA00022741"/>
    </source>
</evidence>
<keyword evidence="2 5" id="KW-0378">Hydrolase</keyword>
<feature type="domain" description="UvrD-like helicase ATP-binding" evidence="6">
    <location>
        <begin position="212"/>
        <end position="613"/>
    </location>
</feature>
<dbReference type="GO" id="GO:0000725">
    <property type="term" value="P:recombinational repair"/>
    <property type="evidence" value="ECO:0007669"/>
    <property type="project" value="TreeGrafter"/>
</dbReference>
<evidence type="ECO:0000256" key="3">
    <source>
        <dbReference type="ARBA" id="ARBA00022806"/>
    </source>
</evidence>
<dbReference type="Proteomes" id="UP000215059">
    <property type="component" value="Unassembled WGS sequence"/>
</dbReference>
<dbReference type="InterPro" id="IPR048228">
    <property type="entry name" value="HelD_bacillota"/>
</dbReference>
<feature type="binding site" evidence="5">
    <location>
        <begin position="233"/>
        <end position="240"/>
    </location>
    <ligand>
        <name>ATP</name>
        <dbReference type="ChEBI" id="CHEBI:30616"/>
    </ligand>
</feature>
<evidence type="ECO:0000256" key="5">
    <source>
        <dbReference type="PROSITE-ProRule" id="PRU00560"/>
    </source>
</evidence>
<dbReference type="GO" id="GO:0005829">
    <property type="term" value="C:cytosol"/>
    <property type="evidence" value="ECO:0007669"/>
    <property type="project" value="TreeGrafter"/>
</dbReference>
<dbReference type="InterPro" id="IPR027417">
    <property type="entry name" value="P-loop_NTPase"/>
</dbReference>
<dbReference type="Pfam" id="PF00580">
    <property type="entry name" value="UvrD-helicase"/>
    <property type="match status" value="1"/>
</dbReference>
<dbReference type="GO" id="GO:0003677">
    <property type="term" value="F:DNA binding"/>
    <property type="evidence" value="ECO:0007669"/>
    <property type="project" value="InterPro"/>
</dbReference>
<dbReference type="GO" id="GO:0005524">
    <property type="term" value="F:ATP binding"/>
    <property type="evidence" value="ECO:0007669"/>
    <property type="project" value="UniProtKB-UniRule"/>
</dbReference>
<evidence type="ECO:0000313" key="8">
    <source>
        <dbReference type="Proteomes" id="UP000215059"/>
    </source>
</evidence>
<evidence type="ECO:0000259" key="6">
    <source>
        <dbReference type="PROSITE" id="PS51198"/>
    </source>
</evidence>
<dbReference type="InterPro" id="IPR000212">
    <property type="entry name" value="DNA_helicase_UvrD/REP"/>
</dbReference>
<protein>
    <submittedName>
        <fullName evidence="7">Helicase</fullName>
    </submittedName>
</protein>
<proteinExistence type="predicted"/>
<accession>A0A235FEW0</accession>
<reference evidence="7 8" key="1">
    <citation type="submission" date="2017-07" db="EMBL/GenBank/DDBJ databases">
        <title>Fictibacillus sp. nov. GDSW-R2A3 Genome sequencing and assembly.</title>
        <authorList>
            <person name="Mayilraj S."/>
        </authorList>
    </citation>
    <scope>NUCLEOTIDE SEQUENCE [LARGE SCALE GENOMIC DNA]</scope>
    <source>
        <strain evidence="7 8">GDSW-R2A3</strain>
    </source>
</reference>
<evidence type="ECO:0000256" key="4">
    <source>
        <dbReference type="ARBA" id="ARBA00022840"/>
    </source>
</evidence>
<comment type="caution">
    <text evidence="7">The sequence shown here is derived from an EMBL/GenBank/DDBJ whole genome shotgun (WGS) entry which is preliminary data.</text>
</comment>
<dbReference type="PANTHER" id="PTHR11070">
    <property type="entry name" value="UVRD / RECB / PCRA DNA HELICASE FAMILY MEMBER"/>
    <property type="match status" value="1"/>
</dbReference>
<evidence type="ECO:0000256" key="2">
    <source>
        <dbReference type="ARBA" id="ARBA00022801"/>
    </source>
</evidence>
<keyword evidence="8" id="KW-1185">Reference proteome</keyword>
<dbReference type="PROSITE" id="PS51198">
    <property type="entry name" value="UVRD_HELICASE_ATP_BIND"/>
    <property type="match status" value="1"/>
</dbReference>
<dbReference type="OrthoDB" id="9787585at2"/>
<dbReference type="AlphaFoldDB" id="A0A235FEW0"/>
<dbReference type="SUPFAM" id="SSF52540">
    <property type="entry name" value="P-loop containing nucleoside triphosphate hydrolases"/>
    <property type="match status" value="1"/>
</dbReference>
<dbReference type="GO" id="GO:0016787">
    <property type="term" value="F:hydrolase activity"/>
    <property type="evidence" value="ECO:0007669"/>
    <property type="project" value="UniProtKB-UniRule"/>
</dbReference>
<keyword evidence="3 5" id="KW-0347">Helicase</keyword>
<dbReference type="InterPro" id="IPR014016">
    <property type="entry name" value="UvrD-like_ATP-bd"/>
</dbReference>
<dbReference type="GO" id="GO:0043138">
    <property type="term" value="F:3'-5' DNA helicase activity"/>
    <property type="evidence" value="ECO:0007669"/>
    <property type="project" value="TreeGrafter"/>
</dbReference>
<sequence length="782" mass="90014">MGTWEQEWIDEQRRVDQLSRKIDRKMKAINKVLGGKKGEVVEIRKNFWEDVTVNFEDAAEAAETAASIRQQAELLSEIERSHQGAAQQMKTYVKLKNSPYFGRIDFKEETESDADKIYLGISSFYDEETNDFLIYDWRAPISSLYYDHGLGTASYTAPGGEVSGEMELKRQYIIRGGKIKSMFDTGVTIGDELLQEVLGNEANAQMKSIVATIQKEQNEIIRSTRGDLLVVQGAAGCGKTSAALQRVAYLLYKYRETLNASEILLFSPNAMFNTYVANVLPELGEENMEQTTFQAYIEHHLGQDFAIETPLEQMEHMLSSQHEDGYEKELAGVRYKASLTFLEGIERYLGNLKESGMVFRGVHFRGKPILSAKQITEYFYSFEDSISIPNRLKTVSEWILKNVREFEKKERNADWVKEQLHYLDESVYTKLYNRLRKKKQYSNDTFNDLKREEEELSAVIVHKAIKPLRNKIQKLQFVNVKAIYSNLIRNEHDCLKELPQDWESIANQTKIDLSESRLSNSDATPYLFLKERIEGFQTNTMVKHVFIDEAQDYSPFQFAFIKRIFPRAKWTVLGDLNQSIYVHSPENAFDHLRTLFSSDRTEKVHLSRSYRSTRQIVEFTKQLLKNGGSIVPFNRDGQLPGVRKLSSRYQLHEEILDKVAAYEREGHQNIAVICKTVKESQDVYSVLKGRMKVKLMAEETVAYEKGVVVIPSYLAKGIEFDAVIIYDASNEIYSKESDRKLFYTVCTRAMHELQIFYVGEPCDFLTNVSAGSFQNEKAPAPQ</sequence>
<dbReference type="Gene3D" id="3.40.50.300">
    <property type="entry name" value="P-loop containing nucleotide triphosphate hydrolases"/>
    <property type="match status" value="3"/>
</dbReference>
<dbReference type="RefSeq" id="WP_094251428.1">
    <property type="nucleotide sequence ID" value="NZ_JBHLXL010000001.1"/>
</dbReference>